<feature type="compositionally biased region" description="Low complexity" evidence="1">
    <location>
        <begin position="39"/>
        <end position="49"/>
    </location>
</feature>
<organism evidence="2 3">
    <name type="scientific">Lasiosphaeria ovina</name>
    <dbReference type="NCBI Taxonomy" id="92902"/>
    <lineage>
        <taxon>Eukaryota</taxon>
        <taxon>Fungi</taxon>
        <taxon>Dikarya</taxon>
        <taxon>Ascomycota</taxon>
        <taxon>Pezizomycotina</taxon>
        <taxon>Sordariomycetes</taxon>
        <taxon>Sordariomycetidae</taxon>
        <taxon>Sordariales</taxon>
        <taxon>Lasiosphaeriaceae</taxon>
        <taxon>Lasiosphaeria</taxon>
    </lineage>
</organism>
<dbReference type="Proteomes" id="UP001287356">
    <property type="component" value="Unassembled WGS sequence"/>
</dbReference>
<feature type="compositionally biased region" description="Basic residues" evidence="1">
    <location>
        <begin position="171"/>
        <end position="180"/>
    </location>
</feature>
<evidence type="ECO:0000256" key="1">
    <source>
        <dbReference type="SAM" id="MobiDB-lite"/>
    </source>
</evidence>
<comment type="caution">
    <text evidence="2">The sequence shown here is derived from an EMBL/GenBank/DDBJ whole genome shotgun (WGS) entry which is preliminary data.</text>
</comment>
<evidence type="ECO:0000313" key="3">
    <source>
        <dbReference type="Proteomes" id="UP001287356"/>
    </source>
</evidence>
<accession>A0AAE0MXL0</accession>
<dbReference type="EMBL" id="JAULSN010000014">
    <property type="protein sequence ID" value="KAK3360786.1"/>
    <property type="molecule type" value="Genomic_DNA"/>
</dbReference>
<sequence length="270" mass="29491">MDMEDTELPRLVVILDGQPVEIATLSNSDPTKSGKHSLKLSSRSPSKILSSPRFRSVRNFDAQSKLRERSHPTAFVPPFMPAKAAASVILWKPSFFQHGGVGAVAALAATATDDKSVVSLLNSSLPEHDLCDVVKFLDGIEKHNDLRFKTELIDRSKTDKTPSKRIDVSRPRHRVSKARRQVPPSSQPSGQPSPSSQPSGQPSCQPSSQPSHQPSCSGAAMQVRPETDMDISVPGWSDHLIRLGDDLDRFLQPHIYGRPAGFDSTTGGWE</sequence>
<reference evidence="2" key="2">
    <citation type="submission" date="2023-06" db="EMBL/GenBank/DDBJ databases">
        <authorList>
            <consortium name="Lawrence Berkeley National Laboratory"/>
            <person name="Haridas S."/>
            <person name="Hensen N."/>
            <person name="Bonometti L."/>
            <person name="Westerberg I."/>
            <person name="Brannstrom I.O."/>
            <person name="Guillou S."/>
            <person name="Cros-Aarteil S."/>
            <person name="Calhoun S."/>
            <person name="Kuo A."/>
            <person name="Mondo S."/>
            <person name="Pangilinan J."/>
            <person name="Riley R."/>
            <person name="Labutti K."/>
            <person name="Andreopoulos B."/>
            <person name="Lipzen A."/>
            <person name="Chen C."/>
            <person name="Yanf M."/>
            <person name="Daum C."/>
            <person name="Ng V."/>
            <person name="Clum A."/>
            <person name="Steindorff A."/>
            <person name="Ohm R."/>
            <person name="Martin F."/>
            <person name="Silar P."/>
            <person name="Natvig D."/>
            <person name="Lalanne C."/>
            <person name="Gautier V."/>
            <person name="Ament-Velasquez S.L."/>
            <person name="Kruys A."/>
            <person name="Hutchinson M.I."/>
            <person name="Powell A.J."/>
            <person name="Barry K."/>
            <person name="Miller A.N."/>
            <person name="Grigoriev I.V."/>
            <person name="Debuchy R."/>
            <person name="Gladieux P."/>
            <person name="Thoren M.H."/>
            <person name="Johannesson H."/>
        </authorList>
    </citation>
    <scope>NUCLEOTIDE SEQUENCE</scope>
    <source>
        <strain evidence="2">CBS 958.72</strain>
    </source>
</reference>
<keyword evidence="3" id="KW-1185">Reference proteome</keyword>
<gene>
    <name evidence="2" type="ORF">B0T24DRAFT_123300</name>
</gene>
<protein>
    <submittedName>
        <fullName evidence="2">Uncharacterized protein</fullName>
    </submittedName>
</protein>
<feature type="region of interest" description="Disordered" evidence="1">
    <location>
        <begin position="24"/>
        <end position="49"/>
    </location>
</feature>
<feature type="region of interest" description="Disordered" evidence="1">
    <location>
        <begin position="157"/>
        <end position="220"/>
    </location>
</feature>
<dbReference type="AlphaFoldDB" id="A0AAE0MXL0"/>
<name>A0AAE0MXL0_9PEZI</name>
<proteinExistence type="predicted"/>
<feature type="compositionally biased region" description="Basic and acidic residues" evidence="1">
    <location>
        <begin position="157"/>
        <end position="170"/>
    </location>
</feature>
<evidence type="ECO:0000313" key="2">
    <source>
        <dbReference type="EMBL" id="KAK3360786.1"/>
    </source>
</evidence>
<reference evidence="2" key="1">
    <citation type="journal article" date="2023" name="Mol. Phylogenet. Evol.">
        <title>Genome-scale phylogeny and comparative genomics of the fungal order Sordariales.</title>
        <authorList>
            <person name="Hensen N."/>
            <person name="Bonometti L."/>
            <person name="Westerberg I."/>
            <person name="Brannstrom I.O."/>
            <person name="Guillou S."/>
            <person name="Cros-Aarteil S."/>
            <person name="Calhoun S."/>
            <person name="Haridas S."/>
            <person name="Kuo A."/>
            <person name="Mondo S."/>
            <person name="Pangilinan J."/>
            <person name="Riley R."/>
            <person name="LaButti K."/>
            <person name="Andreopoulos B."/>
            <person name="Lipzen A."/>
            <person name="Chen C."/>
            <person name="Yan M."/>
            <person name="Daum C."/>
            <person name="Ng V."/>
            <person name="Clum A."/>
            <person name="Steindorff A."/>
            <person name="Ohm R.A."/>
            <person name="Martin F."/>
            <person name="Silar P."/>
            <person name="Natvig D.O."/>
            <person name="Lalanne C."/>
            <person name="Gautier V."/>
            <person name="Ament-Velasquez S.L."/>
            <person name="Kruys A."/>
            <person name="Hutchinson M.I."/>
            <person name="Powell A.J."/>
            <person name="Barry K."/>
            <person name="Miller A.N."/>
            <person name="Grigoriev I.V."/>
            <person name="Debuchy R."/>
            <person name="Gladieux P."/>
            <person name="Hiltunen Thoren M."/>
            <person name="Johannesson H."/>
        </authorList>
    </citation>
    <scope>NUCLEOTIDE SEQUENCE</scope>
    <source>
        <strain evidence="2">CBS 958.72</strain>
    </source>
</reference>
<feature type="compositionally biased region" description="Low complexity" evidence="1">
    <location>
        <begin position="183"/>
        <end position="217"/>
    </location>
</feature>